<feature type="chain" id="PRO_5020828552" evidence="2">
    <location>
        <begin position="21"/>
        <end position="428"/>
    </location>
</feature>
<keyword evidence="2" id="KW-0732">Signal</keyword>
<dbReference type="Proteomes" id="UP000297245">
    <property type="component" value="Unassembled WGS sequence"/>
</dbReference>
<feature type="signal peptide" evidence="2">
    <location>
        <begin position="1"/>
        <end position="20"/>
    </location>
</feature>
<dbReference type="EMBL" id="ML179094">
    <property type="protein sequence ID" value="THV01129.1"/>
    <property type="molecule type" value="Genomic_DNA"/>
</dbReference>
<name>A0A4S8MG24_DENBC</name>
<evidence type="ECO:0000313" key="4">
    <source>
        <dbReference type="Proteomes" id="UP000297245"/>
    </source>
</evidence>
<keyword evidence="4" id="KW-1185">Reference proteome</keyword>
<feature type="region of interest" description="Disordered" evidence="1">
    <location>
        <begin position="399"/>
        <end position="428"/>
    </location>
</feature>
<dbReference type="AlphaFoldDB" id="A0A4S8MG24"/>
<dbReference type="OrthoDB" id="3062325at2759"/>
<dbReference type="SUPFAM" id="SSF49785">
    <property type="entry name" value="Galactose-binding domain-like"/>
    <property type="match status" value="2"/>
</dbReference>
<accession>A0A4S8MG24</accession>
<gene>
    <name evidence="3" type="ORF">K435DRAFT_836959</name>
</gene>
<evidence type="ECO:0000256" key="2">
    <source>
        <dbReference type="SAM" id="SignalP"/>
    </source>
</evidence>
<feature type="compositionally biased region" description="Low complexity" evidence="1">
    <location>
        <begin position="413"/>
        <end position="428"/>
    </location>
</feature>
<sequence>MFKAIFRVVSLAVLAVSTQAAALSSASGSNNRICPAPYPSSTPAYPPYPSSSYYPTSTAYPNSGRSLVSRQSSGSNDTLTFNGADWIWRDELGSDGEAVPGVRGFRKIFNPPSGKIPSKLEIAFAVDDIATLFVNGEEIGTTYHWFGASSYCVPLSPGSNTIAFNATNSDTFPRSHVALLVTGIVTYTDGTTSRIVSDLSWRVSASLPSGWEQPGFDDSSWEAVISEGTYPTQDPDNYGTVSIAGVDPLSYAQAHWIWTSENPVTLGARALRRTLDLPPGNTNASGQVLIVADDEYSLYVNGHFVGTGTAFPTVQRFNISSIQGPNVVIAVYAVNTMPTQAGVLAAIQITSFDPYSCVANCTSEIFVPTDGFWKVSTNVTSGFEQPGFDDSAWAFATEDGTGASRAPTAPGNGLSPAGTPLPGAPAGN</sequence>
<organism evidence="3 4">
    <name type="scientific">Dendrothele bispora (strain CBS 962.96)</name>
    <dbReference type="NCBI Taxonomy" id="1314807"/>
    <lineage>
        <taxon>Eukaryota</taxon>
        <taxon>Fungi</taxon>
        <taxon>Dikarya</taxon>
        <taxon>Basidiomycota</taxon>
        <taxon>Agaricomycotina</taxon>
        <taxon>Agaricomycetes</taxon>
        <taxon>Agaricomycetidae</taxon>
        <taxon>Agaricales</taxon>
        <taxon>Agaricales incertae sedis</taxon>
        <taxon>Dendrothele</taxon>
    </lineage>
</organism>
<evidence type="ECO:0000256" key="1">
    <source>
        <dbReference type="SAM" id="MobiDB-lite"/>
    </source>
</evidence>
<protein>
    <submittedName>
        <fullName evidence="3">Uncharacterized protein</fullName>
    </submittedName>
</protein>
<evidence type="ECO:0000313" key="3">
    <source>
        <dbReference type="EMBL" id="THV01129.1"/>
    </source>
</evidence>
<reference evidence="3 4" key="1">
    <citation type="journal article" date="2019" name="Nat. Ecol. Evol.">
        <title>Megaphylogeny resolves global patterns of mushroom evolution.</title>
        <authorList>
            <person name="Varga T."/>
            <person name="Krizsan K."/>
            <person name="Foldi C."/>
            <person name="Dima B."/>
            <person name="Sanchez-Garcia M."/>
            <person name="Sanchez-Ramirez S."/>
            <person name="Szollosi G.J."/>
            <person name="Szarkandi J.G."/>
            <person name="Papp V."/>
            <person name="Albert L."/>
            <person name="Andreopoulos W."/>
            <person name="Angelini C."/>
            <person name="Antonin V."/>
            <person name="Barry K.W."/>
            <person name="Bougher N.L."/>
            <person name="Buchanan P."/>
            <person name="Buyck B."/>
            <person name="Bense V."/>
            <person name="Catcheside P."/>
            <person name="Chovatia M."/>
            <person name="Cooper J."/>
            <person name="Damon W."/>
            <person name="Desjardin D."/>
            <person name="Finy P."/>
            <person name="Geml J."/>
            <person name="Haridas S."/>
            <person name="Hughes K."/>
            <person name="Justo A."/>
            <person name="Karasinski D."/>
            <person name="Kautmanova I."/>
            <person name="Kiss B."/>
            <person name="Kocsube S."/>
            <person name="Kotiranta H."/>
            <person name="LaButti K.M."/>
            <person name="Lechner B.E."/>
            <person name="Liimatainen K."/>
            <person name="Lipzen A."/>
            <person name="Lukacs Z."/>
            <person name="Mihaltcheva S."/>
            <person name="Morgado L.N."/>
            <person name="Niskanen T."/>
            <person name="Noordeloos M.E."/>
            <person name="Ohm R.A."/>
            <person name="Ortiz-Santana B."/>
            <person name="Ovrebo C."/>
            <person name="Racz N."/>
            <person name="Riley R."/>
            <person name="Savchenko A."/>
            <person name="Shiryaev A."/>
            <person name="Soop K."/>
            <person name="Spirin V."/>
            <person name="Szebenyi C."/>
            <person name="Tomsovsky M."/>
            <person name="Tulloss R.E."/>
            <person name="Uehling J."/>
            <person name="Grigoriev I.V."/>
            <person name="Vagvolgyi C."/>
            <person name="Papp T."/>
            <person name="Martin F.M."/>
            <person name="Miettinen O."/>
            <person name="Hibbett D.S."/>
            <person name="Nagy L.G."/>
        </authorList>
    </citation>
    <scope>NUCLEOTIDE SEQUENCE [LARGE SCALE GENOMIC DNA]</scope>
    <source>
        <strain evidence="3 4">CBS 962.96</strain>
    </source>
</reference>
<dbReference type="InterPro" id="IPR008979">
    <property type="entry name" value="Galactose-bd-like_sf"/>
</dbReference>
<proteinExistence type="predicted"/>
<dbReference type="Gene3D" id="2.60.120.260">
    <property type="entry name" value="Galactose-binding domain-like"/>
    <property type="match status" value="2"/>
</dbReference>